<dbReference type="SMART" id="SM00388">
    <property type="entry name" value="HisKA"/>
    <property type="match status" value="1"/>
</dbReference>
<feature type="domain" description="HAMP" evidence="10">
    <location>
        <begin position="115"/>
        <end position="168"/>
    </location>
</feature>
<dbReference type="SUPFAM" id="SSF55874">
    <property type="entry name" value="ATPase domain of HSP90 chaperone/DNA topoisomerase II/histidine kinase"/>
    <property type="match status" value="1"/>
</dbReference>
<name>A0A345P554_9GAMM</name>
<dbReference type="OrthoDB" id="9804645at2"/>
<dbReference type="Pfam" id="PF02518">
    <property type="entry name" value="HATPase_c"/>
    <property type="match status" value="1"/>
</dbReference>
<comment type="subcellular location">
    <subcellularLocation>
        <location evidence="2">Membrane</location>
    </subcellularLocation>
</comment>
<dbReference type="SMART" id="SM00387">
    <property type="entry name" value="HATPase_c"/>
    <property type="match status" value="1"/>
</dbReference>
<sequence>MFAMAGRLEKTWIRLGIYMTLFVLVTISVFVISVEIREQLQFRDFLAQFPADKRAEVARSVISPDQSSPELCAYLTQFAMDGSDGLSGNSELLPLILGLIISLLAGLGLAFVLTRMFIRPVASIAEAASMIAAGDLTVRAQILTGNNELANMIANFNQMASSIEDLERERKATAAAISHELRTPLTILNGRLHALCDGVIPPSAAEHRKLLEQTQHLVRLVEDVHTLGLDNAEKLTLYCVESDLAELVRDFAPNYADRALESGVTLVVNVQSARVFADRDRINQIISNLVENALRYAKNGKRVELNVYPETDSAIFEVRDHGAGLPQGMSERIFDPFYRLDQSRSRATGGSGLGLAVVRSLVEQHQGVISAYNHPEGGAVFRVILPLFL</sequence>
<feature type="transmembrane region" description="Helical" evidence="8">
    <location>
        <begin position="92"/>
        <end position="113"/>
    </location>
</feature>
<evidence type="ECO:0000256" key="7">
    <source>
        <dbReference type="ARBA" id="ARBA00023012"/>
    </source>
</evidence>
<keyword evidence="8" id="KW-1133">Transmembrane helix</keyword>
<dbReference type="SUPFAM" id="SSF47384">
    <property type="entry name" value="Homodimeric domain of signal transducing histidine kinase"/>
    <property type="match status" value="1"/>
</dbReference>
<dbReference type="PROSITE" id="PS50109">
    <property type="entry name" value="HIS_KIN"/>
    <property type="match status" value="1"/>
</dbReference>
<accession>A0A345P554</accession>
<feature type="transmembrane region" description="Helical" evidence="8">
    <location>
        <begin position="12"/>
        <end position="34"/>
    </location>
</feature>
<dbReference type="SUPFAM" id="SSF158472">
    <property type="entry name" value="HAMP domain-like"/>
    <property type="match status" value="1"/>
</dbReference>
<dbReference type="Pfam" id="PF00512">
    <property type="entry name" value="HisKA"/>
    <property type="match status" value="1"/>
</dbReference>
<dbReference type="KEGG" id="mbah:HYN46_05940"/>
<evidence type="ECO:0000256" key="1">
    <source>
        <dbReference type="ARBA" id="ARBA00000085"/>
    </source>
</evidence>
<keyword evidence="8" id="KW-0812">Transmembrane</keyword>
<keyword evidence="4" id="KW-0597">Phosphoprotein</keyword>
<dbReference type="GO" id="GO:0016036">
    <property type="term" value="P:cellular response to phosphate starvation"/>
    <property type="evidence" value="ECO:0007669"/>
    <property type="project" value="TreeGrafter"/>
</dbReference>
<dbReference type="CDD" id="cd06225">
    <property type="entry name" value="HAMP"/>
    <property type="match status" value="1"/>
</dbReference>
<dbReference type="Gene3D" id="6.10.340.10">
    <property type="match status" value="1"/>
</dbReference>
<dbReference type="Pfam" id="PF00672">
    <property type="entry name" value="HAMP"/>
    <property type="match status" value="1"/>
</dbReference>
<evidence type="ECO:0000313" key="12">
    <source>
        <dbReference type="Proteomes" id="UP000253940"/>
    </source>
</evidence>
<organism evidence="11 12">
    <name type="scientific">Aquirhabdus parva</name>
    <dbReference type="NCBI Taxonomy" id="2283318"/>
    <lineage>
        <taxon>Bacteria</taxon>
        <taxon>Pseudomonadati</taxon>
        <taxon>Pseudomonadota</taxon>
        <taxon>Gammaproteobacteria</taxon>
        <taxon>Moraxellales</taxon>
        <taxon>Moraxellaceae</taxon>
        <taxon>Aquirhabdus</taxon>
    </lineage>
</organism>
<evidence type="ECO:0000256" key="2">
    <source>
        <dbReference type="ARBA" id="ARBA00004370"/>
    </source>
</evidence>
<reference evidence="11 12" key="1">
    <citation type="submission" date="2018-07" db="EMBL/GenBank/DDBJ databases">
        <title>Genome sequencing of Moraxellaceae gen. HYN0046.</title>
        <authorList>
            <person name="Kim M."/>
            <person name="Yi H."/>
        </authorList>
    </citation>
    <scope>NUCLEOTIDE SEQUENCE [LARGE SCALE GENOMIC DNA]</scope>
    <source>
        <strain evidence="11 12">HYN0046</strain>
    </source>
</reference>
<feature type="domain" description="Histidine kinase" evidence="9">
    <location>
        <begin position="176"/>
        <end position="389"/>
    </location>
</feature>
<proteinExistence type="predicted"/>
<dbReference type="InterPro" id="IPR050351">
    <property type="entry name" value="BphY/WalK/GraS-like"/>
</dbReference>
<dbReference type="InterPro" id="IPR036097">
    <property type="entry name" value="HisK_dim/P_sf"/>
</dbReference>
<dbReference type="InterPro" id="IPR003661">
    <property type="entry name" value="HisK_dim/P_dom"/>
</dbReference>
<dbReference type="GO" id="GO:0004721">
    <property type="term" value="F:phosphoprotein phosphatase activity"/>
    <property type="evidence" value="ECO:0007669"/>
    <property type="project" value="TreeGrafter"/>
</dbReference>
<evidence type="ECO:0000256" key="8">
    <source>
        <dbReference type="SAM" id="Phobius"/>
    </source>
</evidence>
<evidence type="ECO:0000256" key="3">
    <source>
        <dbReference type="ARBA" id="ARBA00012438"/>
    </source>
</evidence>
<comment type="catalytic activity">
    <reaction evidence="1">
        <text>ATP + protein L-histidine = ADP + protein N-phospho-L-histidine.</text>
        <dbReference type="EC" id="2.7.13.3"/>
    </reaction>
</comment>
<dbReference type="EC" id="2.7.13.3" evidence="3"/>
<keyword evidence="6" id="KW-0418">Kinase</keyword>
<dbReference type="InterPro" id="IPR036890">
    <property type="entry name" value="HATPase_C_sf"/>
</dbReference>
<keyword evidence="8" id="KW-0472">Membrane</keyword>
<evidence type="ECO:0000256" key="5">
    <source>
        <dbReference type="ARBA" id="ARBA00022679"/>
    </source>
</evidence>
<dbReference type="Proteomes" id="UP000253940">
    <property type="component" value="Chromosome"/>
</dbReference>
<dbReference type="PROSITE" id="PS50885">
    <property type="entry name" value="HAMP"/>
    <property type="match status" value="1"/>
</dbReference>
<dbReference type="GO" id="GO:0000155">
    <property type="term" value="F:phosphorelay sensor kinase activity"/>
    <property type="evidence" value="ECO:0007669"/>
    <property type="project" value="InterPro"/>
</dbReference>
<keyword evidence="7" id="KW-0902">Two-component regulatory system</keyword>
<keyword evidence="12" id="KW-1185">Reference proteome</keyword>
<protein>
    <recommendedName>
        <fullName evidence="3">histidine kinase</fullName>
        <ecNumber evidence="3">2.7.13.3</ecNumber>
    </recommendedName>
</protein>
<evidence type="ECO:0000256" key="4">
    <source>
        <dbReference type="ARBA" id="ARBA00022553"/>
    </source>
</evidence>
<evidence type="ECO:0000313" key="11">
    <source>
        <dbReference type="EMBL" id="AXI02413.1"/>
    </source>
</evidence>
<dbReference type="Gene3D" id="3.30.565.10">
    <property type="entry name" value="Histidine kinase-like ATPase, C-terminal domain"/>
    <property type="match status" value="1"/>
</dbReference>
<dbReference type="InterPro" id="IPR005467">
    <property type="entry name" value="His_kinase_dom"/>
</dbReference>
<dbReference type="PRINTS" id="PR00344">
    <property type="entry name" value="BCTRLSENSOR"/>
</dbReference>
<dbReference type="InterPro" id="IPR003594">
    <property type="entry name" value="HATPase_dom"/>
</dbReference>
<evidence type="ECO:0000256" key="6">
    <source>
        <dbReference type="ARBA" id="ARBA00022777"/>
    </source>
</evidence>
<dbReference type="PANTHER" id="PTHR45453:SF1">
    <property type="entry name" value="PHOSPHATE REGULON SENSOR PROTEIN PHOR"/>
    <property type="match status" value="1"/>
</dbReference>
<gene>
    <name evidence="11" type="ORF">HYN46_05940</name>
</gene>
<dbReference type="GO" id="GO:0005886">
    <property type="term" value="C:plasma membrane"/>
    <property type="evidence" value="ECO:0007669"/>
    <property type="project" value="TreeGrafter"/>
</dbReference>
<dbReference type="SMART" id="SM00304">
    <property type="entry name" value="HAMP"/>
    <property type="match status" value="1"/>
</dbReference>
<dbReference type="CDD" id="cd00082">
    <property type="entry name" value="HisKA"/>
    <property type="match status" value="1"/>
</dbReference>
<keyword evidence="5" id="KW-0808">Transferase</keyword>
<dbReference type="AlphaFoldDB" id="A0A345P554"/>
<evidence type="ECO:0000259" key="9">
    <source>
        <dbReference type="PROSITE" id="PS50109"/>
    </source>
</evidence>
<dbReference type="EMBL" id="CP031222">
    <property type="protein sequence ID" value="AXI02413.1"/>
    <property type="molecule type" value="Genomic_DNA"/>
</dbReference>
<dbReference type="InterPro" id="IPR004358">
    <property type="entry name" value="Sig_transdc_His_kin-like_C"/>
</dbReference>
<dbReference type="FunFam" id="3.30.565.10:FF:000006">
    <property type="entry name" value="Sensor histidine kinase WalK"/>
    <property type="match status" value="1"/>
</dbReference>
<dbReference type="PANTHER" id="PTHR45453">
    <property type="entry name" value="PHOSPHATE REGULON SENSOR PROTEIN PHOR"/>
    <property type="match status" value="1"/>
</dbReference>
<evidence type="ECO:0000259" key="10">
    <source>
        <dbReference type="PROSITE" id="PS50885"/>
    </source>
</evidence>
<dbReference type="InterPro" id="IPR003660">
    <property type="entry name" value="HAMP_dom"/>
</dbReference>
<dbReference type="Gene3D" id="1.10.287.130">
    <property type="match status" value="1"/>
</dbReference>